<evidence type="ECO:0000313" key="2">
    <source>
        <dbReference type="Proteomes" id="UP000815325"/>
    </source>
</evidence>
<accession>A0ABQ7G0L3</accession>
<evidence type="ECO:0008006" key="3">
    <source>
        <dbReference type="Google" id="ProtNLM"/>
    </source>
</evidence>
<gene>
    <name evidence="1" type="ORF">DUNSADRAFT_18119</name>
</gene>
<organism evidence="1 2">
    <name type="scientific">Dunaliella salina</name>
    <name type="common">Green alga</name>
    <name type="synonym">Protococcus salinus</name>
    <dbReference type="NCBI Taxonomy" id="3046"/>
    <lineage>
        <taxon>Eukaryota</taxon>
        <taxon>Viridiplantae</taxon>
        <taxon>Chlorophyta</taxon>
        <taxon>core chlorophytes</taxon>
        <taxon>Chlorophyceae</taxon>
        <taxon>CS clade</taxon>
        <taxon>Chlamydomonadales</taxon>
        <taxon>Dunaliellaceae</taxon>
        <taxon>Dunaliella</taxon>
    </lineage>
</organism>
<dbReference type="EMBL" id="MU070353">
    <property type="protein sequence ID" value="KAF5828146.1"/>
    <property type="molecule type" value="Genomic_DNA"/>
</dbReference>
<protein>
    <recommendedName>
        <fullName evidence="3">Encoded protein</fullName>
    </recommendedName>
</protein>
<proteinExistence type="predicted"/>
<reference evidence="1" key="1">
    <citation type="submission" date="2020-06" db="EMBL/GenBank/DDBJ databases">
        <authorList>
            <consortium name="DOE Joint Genome Institute"/>
            <person name="Calhoun S."/>
            <person name="Polle J.E."/>
            <person name="Mckie-Krisberg Z."/>
            <person name="Prochnik S."/>
            <person name="Neofotis P."/>
            <person name="Yim W.C."/>
            <person name="Hathwaik L.T."/>
            <person name="Jenkins J."/>
            <person name="Molina H."/>
            <person name="Bunkenborg J."/>
            <person name="Grigoriev I.V."/>
            <person name="Barry K."/>
            <person name="Schmutz J."/>
            <person name="Jin E."/>
            <person name="Cushman J.C."/>
            <person name="Magnuson J.K."/>
        </authorList>
    </citation>
    <scope>NUCLEOTIDE SEQUENCE</scope>
    <source>
        <strain evidence="1">CCAP 19/18</strain>
    </source>
</reference>
<keyword evidence="2" id="KW-1185">Reference proteome</keyword>
<evidence type="ECO:0000313" key="1">
    <source>
        <dbReference type="EMBL" id="KAF5828146.1"/>
    </source>
</evidence>
<sequence>MESLRKFKAFPAQEKEKETCIGHTTLRQRCLFSWLANLTYQTIWQNSNYRKAGTRQIHRRLLYPSQHEEPAAR</sequence>
<name>A0ABQ7G0L3_DUNSA</name>
<dbReference type="Proteomes" id="UP000815325">
    <property type="component" value="Unassembled WGS sequence"/>
</dbReference>
<comment type="caution">
    <text evidence="1">The sequence shown here is derived from an EMBL/GenBank/DDBJ whole genome shotgun (WGS) entry which is preliminary data.</text>
</comment>